<dbReference type="Pfam" id="PF00270">
    <property type="entry name" value="DEAD"/>
    <property type="match status" value="1"/>
</dbReference>
<dbReference type="InterPro" id="IPR000629">
    <property type="entry name" value="RNA-helicase_DEAD-box_CS"/>
</dbReference>
<evidence type="ECO:0000256" key="2">
    <source>
        <dbReference type="ARBA" id="ARBA00022801"/>
    </source>
</evidence>
<dbReference type="InterPro" id="IPR050079">
    <property type="entry name" value="DEAD_box_RNA_helicase"/>
</dbReference>
<gene>
    <name evidence="11" type="primary">rhlE_1</name>
    <name evidence="11" type="ORF">CKSOR_00517</name>
</gene>
<dbReference type="GO" id="GO:0003724">
    <property type="term" value="F:RNA helicase activity"/>
    <property type="evidence" value="ECO:0007669"/>
    <property type="project" value="UniProtKB-EC"/>
</dbReference>
<dbReference type="AlphaFoldDB" id="A0A3Q8EUE7"/>
<dbReference type="PANTHER" id="PTHR47959">
    <property type="entry name" value="ATP-DEPENDENT RNA HELICASE RHLE-RELATED"/>
    <property type="match status" value="1"/>
</dbReference>
<organism evidence="11 12">
    <name type="scientific">Candidatus Kinetoplastidibacterium kentomonadis</name>
    <dbReference type="NCBI Taxonomy" id="1576550"/>
    <lineage>
        <taxon>Bacteria</taxon>
        <taxon>Pseudomonadati</taxon>
        <taxon>Pseudomonadota</taxon>
        <taxon>Betaproteobacteria</taxon>
        <taxon>Candidatus Kinetoplastidibacterium</taxon>
    </lineage>
</organism>
<evidence type="ECO:0000313" key="12">
    <source>
        <dbReference type="Proteomes" id="UP000266796"/>
    </source>
</evidence>
<reference evidence="11 12" key="1">
    <citation type="journal article" date="2018" name="Parasitology">
        <title>The reduced genome of Candidatus Kinetoplastibacterium sorsogonicusi, the endosymbiont of Kentomonas sorsogonicus (Trypanosomatidae): loss of the haem-synthesis pathway.</title>
        <authorList>
            <person name="Silva F.M."/>
            <person name="Kostygov A.Y."/>
            <person name="Spodareva V.V."/>
            <person name="Butenko A."/>
            <person name="Tossou R."/>
            <person name="Lukes J."/>
            <person name="Yurchenko V."/>
            <person name="Alves J.M.P."/>
        </authorList>
    </citation>
    <scope>NUCLEOTIDE SEQUENCE [LARGE SCALE GENOMIC DNA]</scope>
    <source>
        <strain evidence="11 12">MF-08</strain>
    </source>
</reference>
<evidence type="ECO:0000259" key="9">
    <source>
        <dbReference type="PROSITE" id="PS51194"/>
    </source>
</evidence>
<evidence type="ECO:0000259" key="8">
    <source>
        <dbReference type="PROSITE" id="PS51192"/>
    </source>
</evidence>
<feature type="domain" description="Helicase ATP-binding" evidence="8">
    <location>
        <begin position="48"/>
        <end position="226"/>
    </location>
</feature>
<dbReference type="InterPro" id="IPR014014">
    <property type="entry name" value="RNA_helicase_DEAD_Q_motif"/>
</dbReference>
<keyword evidence="4 7" id="KW-0067">ATP-binding</keyword>
<dbReference type="RefSeq" id="WP_108674026.1">
    <property type="nucleotide sequence ID" value="NZ_CP025628.1"/>
</dbReference>
<dbReference type="SMART" id="SM00487">
    <property type="entry name" value="DEXDc"/>
    <property type="match status" value="1"/>
</dbReference>
<name>A0A3Q8EUE7_9PROT</name>
<evidence type="ECO:0000256" key="7">
    <source>
        <dbReference type="RuleBase" id="RU000492"/>
    </source>
</evidence>
<dbReference type="Pfam" id="PF00271">
    <property type="entry name" value="Helicase_C"/>
    <property type="match status" value="1"/>
</dbReference>
<evidence type="ECO:0000313" key="11">
    <source>
        <dbReference type="EMBL" id="AWD32623.1"/>
    </source>
</evidence>
<keyword evidence="12" id="KW-1185">Reference proteome</keyword>
<dbReference type="GO" id="GO:0005524">
    <property type="term" value="F:ATP binding"/>
    <property type="evidence" value="ECO:0007669"/>
    <property type="project" value="UniProtKB-KW"/>
</dbReference>
<keyword evidence="2 7" id="KW-0378">Hydrolase</keyword>
<dbReference type="Proteomes" id="UP000266796">
    <property type="component" value="Chromosome"/>
</dbReference>
<dbReference type="PROSITE" id="PS51194">
    <property type="entry name" value="HELICASE_CTER"/>
    <property type="match status" value="1"/>
</dbReference>
<protein>
    <submittedName>
        <fullName evidence="11">ATP-dependent RNA helicase RhlE</fullName>
        <ecNumber evidence="11">3.6.4.13</ecNumber>
    </submittedName>
</protein>
<dbReference type="GO" id="GO:0003676">
    <property type="term" value="F:nucleic acid binding"/>
    <property type="evidence" value="ECO:0007669"/>
    <property type="project" value="InterPro"/>
</dbReference>
<proteinExistence type="inferred from homology"/>
<dbReference type="SUPFAM" id="SSF52540">
    <property type="entry name" value="P-loop containing nucleoside triphosphate hydrolases"/>
    <property type="match status" value="2"/>
</dbReference>
<evidence type="ECO:0000256" key="5">
    <source>
        <dbReference type="ARBA" id="ARBA00038437"/>
    </source>
</evidence>
<dbReference type="InterPro" id="IPR014001">
    <property type="entry name" value="Helicase_ATP-bd"/>
</dbReference>
<dbReference type="InterPro" id="IPR001650">
    <property type="entry name" value="Helicase_C-like"/>
</dbReference>
<dbReference type="CDD" id="cd18787">
    <property type="entry name" value="SF2_C_DEAD"/>
    <property type="match status" value="1"/>
</dbReference>
<dbReference type="CDD" id="cd00268">
    <property type="entry name" value="DEADc"/>
    <property type="match status" value="1"/>
</dbReference>
<keyword evidence="3 7" id="KW-0347">Helicase</keyword>
<dbReference type="InterPro" id="IPR044742">
    <property type="entry name" value="DEAD/DEAH_RhlB"/>
</dbReference>
<evidence type="ECO:0000259" key="10">
    <source>
        <dbReference type="PROSITE" id="PS51195"/>
    </source>
</evidence>
<dbReference type="EMBL" id="CP025628">
    <property type="protein sequence ID" value="AWD32623.1"/>
    <property type="molecule type" value="Genomic_DNA"/>
</dbReference>
<dbReference type="GO" id="GO:0016787">
    <property type="term" value="F:hydrolase activity"/>
    <property type="evidence" value="ECO:0007669"/>
    <property type="project" value="UniProtKB-KW"/>
</dbReference>
<sequence length="456" mass="51540">MNQILSKNLSNTNIINNKFSDFGLNTKLLENISYLGYTTPTAIQNKSIPAILNGYDVIASSQTGTGKTAAFLIPIIQKIIHLSNPSMSPAKHQIKVLILTPTRELASQIHENIIKYCNNTMLRSCVIFGGVNFEEQNKILHSGCEILVATPGRLIDHIKSSNINFNYLSFFVLDEADKMLDMGFSYYVEQIIQALPVNKQTILFSATFNKEINKLSQAYLKNPIEIKLNDFNTIADTIKQTIYIAESKDLRKNTILYLLKNHTWRKVILFANKKSDVYELNKFLSDANISSDFLHSGKSQKDRNTTINAFKNDQFNVLVATDVASRGLDILVSCVINYDITSTLEDYIHRIGRTGRAGIKGESISFCFQKDEKIINNIKLISKENVNIKYLSNKKDLLNLDLINKYSIQNSEKCVLLNDNNKIINQILDSNYSNIQNKKQNNFSNQKAILLGGKSL</sequence>
<evidence type="ECO:0000256" key="6">
    <source>
        <dbReference type="PROSITE-ProRule" id="PRU00552"/>
    </source>
</evidence>
<dbReference type="PANTHER" id="PTHR47959:SF13">
    <property type="entry name" value="ATP-DEPENDENT RNA HELICASE RHLE"/>
    <property type="match status" value="1"/>
</dbReference>
<dbReference type="PROSITE" id="PS51192">
    <property type="entry name" value="HELICASE_ATP_BIND_1"/>
    <property type="match status" value="1"/>
</dbReference>
<evidence type="ECO:0000256" key="4">
    <source>
        <dbReference type="ARBA" id="ARBA00022840"/>
    </source>
</evidence>
<feature type="domain" description="Helicase C-terminal" evidence="9">
    <location>
        <begin position="237"/>
        <end position="403"/>
    </location>
</feature>
<dbReference type="GO" id="GO:0005829">
    <property type="term" value="C:cytosol"/>
    <property type="evidence" value="ECO:0007669"/>
    <property type="project" value="TreeGrafter"/>
</dbReference>
<dbReference type="EC" id="3.6.4.13" evidence="11"/>
<dbReference type="Gene3D" id="3.40.50.300">
    <property type="entry name" value="P-loop containing nucleotide triphosphate hydrolases"/>
    <property type="match status" value="2"/>
</dbReference>
<dbReference type="InterPro" id="IPR011545">
    <property type="entry name" value="DEAD/DEAH_box_helicase_dom"/>
</dbReference>
<accession>A0A3Q8EUE7</accession>
<evidence type="ECO:0000256" key="3">
    <source>
        <dbReference type="ARBA" id="ARBA00022806"/>
    </source>
</evidence>
<dbReference type="KEGG" id="kso:CKSOR_00517"/>
<dbReference type="SMART" id="SM00490">
    <property type="entry name" value="HELICc"/>
    <property type="match status" value="1"/>
</dbReference>
<dbReference type="OrthoDB" id="8520957at2"/>
<feature type="domain" description="DEAD-box RNA helicase Q" evidence="10">
    <location>
        <begin position="17"/>
        <end position="45"/>
    </location>
</feature>
<feature type="short sequence motif" description="Q motif" evidence="6">
    <location>
        <begin position="17"/>
        <end position="45"/>
    </location>
</feature>
<dbReference type="PROSITE" id="PS00039">
    <property type="entry name" value="DEAD_ATP_HELICASE"/>
    <property type="match status" value="1"/>
</dbReference>
<dbReference type="InterPro" id="IPR027417">
    <property type="entry name" value="P-loop_NTPase"/>
</dbReference>
<comment type="similarity">
    <text evidence="5 7">Belongs to the DEAD box helicase family.</text>
</comment>
<dbReference type="PROSITE" id="PS51195">
    <property type="entry name" value="Q_MOTIF"/>
    <property type="match status" value="1"/>
</dbReference>
<evidence type="ECO:0000256" key="1">
    <source>
        <dbReference type="ARBA" id="ARBA00022741"/>
    </source>
</evidence>
<keyword evidence="1 7" id="KW-0547">Nucleotide-binding</keyword>